<comment type="caution">
    <text evidence="3">The sequence shown here is derived from an EMBL/GenBank/DDBJ whole genome shotgun (WGS) entry which is preliminary data.</text>
</comment>
<feature type="region of interest" description="Disordered" evidence="1">
    <location>
        <begin position="460"/>
        <end position="537"/>
    </location>
</feature>
<dbReference type="Gene3D" id="1.10.1740.10">
    <property type="match status" value="1"/>
</dbReference>
<dbReference type="InterPro" id="IPR013325">
    <property type="entry name" value="RNA_pol_sigma_r2"/>
</dbReference>
<dbReference type="InterPro" id="IPR024361">
    <property type="entry name" value="BACON"/>
</dbReference>
<evidence type="ECO:0000313" key="3">
    <source>
        <dbReference type="EMBL" id="GAA5150245.1"/>
    </source>
</evidence>
<dbReference type="Pfam" id="PF19190">
    <property type="entry name" value="BACON_2"/>
    <property type="match status" value="1"/>
</dbReference>
<feature type="domain" description="BACON" evidence="2">
    <location>
        <begin position="271"/>
        <end position="347"/>
    </location>
</feature>
<organism evidence="3 4">
    <name type="scientific">Pseudonocardia eucalypti</name>
    <dbReference type="NCBI Taxonomy" id="648755"/>
    <lineage>
        <taxon>Bacteria</taxon>
        <taxon>Bacillati</taxon>
        <taxon>Actinomycetota</taxon>
        <taxon>Actinomycetes</taxon>
        <taxon>Pseudonocardiales</taxon>
        <taxon>Pseudonocardiaceae</taxon>
        <taxon>Pseudonocardia</taxon>
    </lineage>
</organism>
<proteinExistence type="predicted"/>
<dbReference type="EMBL" id="BAABJP010000007">
    <property type="protein sequence ID" value="GAA5150245.1"/>
    <property type="molecule type" value="Genomic_DNA"/>
</dbReference>
<dbReference type="RefSeq" id="WP_185064216.1">
    <property type="nucleotide sequence ID" value="NZ_BAABJP010000007.1"/>
</dbReference>
<keyword evidence="4" id="KW-1185">Reference proteome</keyword>
<feature type="compositionally biased region" description="Low complexity" evidence="1">
    <location>
        <begin position="461"/>
        <end position="486"/>
    </location>
</feature>
<dbReference type="Proteomes" id="UP001428817">
    <property type="component" value="Unassembled WGS sequence"/>
</dbReference>
<dbReference type="Gene3D" id="2.60.40.10">
    <property type="entry name" value="Immunoglobulins"/>
    <property type="match status" value="1"/>
</dbReference>
<sequence>MATGSSTLVEVDSDGGLVLATLAGDHAAFTRLYDRFAAPVYDLHLALLRDPEQAAKATYTTFQRAVAELNDLGDPGQLRPWLYALVYRNAKPPKSAEELAFRGGDRRFPLGGDPQAPLWRSLPDNLTRLDRALITLHLRHGLDYAGLATAVGTSKRRAQARVDELRVRLDPNILPLLRGGPRPAPDQPPLAAAVPLVPPPPAMRQQVLAETALITAHQRRPGPKTPRAWVTTLLTVILLLAGTVLFVQRSLERTPPIAVRFGPAAEFALSSTVVDLGAANSAAKITLSNSGGNQLAWKAAPDAPWLKVDPPSGTLAGGKSQELTLAVNRDALPEGDGRTQLRVSSADNLGEAEVAVALREERPPAIINARASATRIGGYGCPTVSTISATVRDESGPVKVILLGPGSQSQTMQANGEAYTGRLGSGSGANFNWRIQATDARGNTVTSPAQVIVNADCAARPTPKTSASVPPSVPASASRKPSSSATPDDDEDRPSSGNSPGDDSANNDDEPGSDSGRRGGSGGGSTDDPNSPGSFGW</sequence>
<evidence type="ECO:0000313" key="4">
    <source>
        <dbReference type="Proteomes" id="UP001428817"/>
    </source>
</evidence>
<dbReference type="InterPro" id="IPR013783">
    <property type="entry name" value="Ig-like_fold"/>
</dbReference>
<evidence type="ECO:0000259" key="2">
    <source>
        <dbReference type="Pfam" id="PF19190"/>
    </source>
</evidence>
<feature type="compositionally biased region" description="Low complexity" evidence="1">
    <location>
        <begin position="526"/>
        <end position="537"/>
    </location>
</feature>
<name>A0ABP9PR41_9PSEU</name>
<reference evidence="4" key="1">
    <citation type="journal article" date="2019" name="Int. J. Syst. Evol. Microbiol.">
        <title>The Global Catalogue of Microorganisms (GCM) 10K type strain sequencing project: providing services to taxonomists for standard genome sequencing and annotation.</title>
        <authorList>
            <consortium name="The Broad Institute Genomics Platform"/>
            <consortium name="The Broad Institute Genome Sequencing Center for Infectious Disease"/>
            <person name="Wu L."/>
            <person name="Ma J."/>
        </authorList>
    </citation>
    <scope>NUCLEOTIDE SEQUENCE [LARGE SCALE GENOMIC DNA]</scope>
    <source>
        <strain evidence="4">JCM 18303</strain>
    </source>
</reference>
<evidence type="ECO:0000256" key="1">
    <source>
        <dbReference type="SAM" id="MobiDB-lite"/>
    </source>
</evidence>
<gene>
    <name evidence="3" type="ORF">GCM10023321_15240</name>
</gene>
<protein>
    <recommendedName>
        <fullName evidence="2">BACON domain-containing protein</fullName>
    </recommendedName>
</protein>
<accession>A0ABP9PR41</accession>
<dbReference type="SUPFAM" id="SSF88946">
    <property type="entry name" value="Sigma2 domain of RNA polymerase sigma factors"/>
    <property type="match status" value="1"/>
</dbReference>